<keyword evidence="3" id="KW-1185">Reference proteome</keyword>
<dbReference type="InterPro" id="IPR021054">
    <property type="entry name" value="Cell_wall_mannoprotein_1"/>
</dbReference>
<dbReference type="AlphaFoldDB" id="A0A284S2T0"/>
<dbReference type="GO" id="GO:0005576">
    <property type="term" value="C:extracellular region"/>
    <property type="evidence" value="ECO:0007669"/>
    <property type="project" value="TreeGrafter"/>
</dbReference>
<reference evidence="3" key="1">
    <citation type="journal article" date="2017" name="Nat. Ecol. Evol.">
        <title>Genome expansion and lineage-specific genetic innovations in the forest pathogenic fungi Armillaria.</title>
        <authorList>
            <person name="Sipos G."/>
            <person name="Prasanna A.N."/>
            <person name="Walter M.C."/>
            <person name="O'Connor E."/>
            <person name="Balint B."/>
            <person name="Krizsan K."/>
            <person name="Kiss B."/>
            <person name="Hess J."/>
            <person name="Varga T."/>
            <person name="Slot J."/>
            <person name="Riley R."/>
            <person name="Boka B."/>
            <person name="Rigling D."/>
            <person name="Barry K."/>
            <person name="Lee J."/>
            <person name="Mihaltcheva S."/>
            <person name="LaButti K."/>
            <person name="Lipzen A."/>
            <person name="Waldron R."/>
            <person name="Moloney N.M."/>
            <person name="Sperisen C."/>
            <person name="Kredics L."/>
            <person name="Vagvoelgyi C."/>
            <person name="Patrignani A."/>
            <person name="Fitzpatrick D."/>
            <person name="Nagy I."/>
            <person name="Doyle S."/>
            <person name="Anderson J.B."/>
            <person name="Grigoriev I.V."/>
            <person name="Gueldener U."/>
            <person name="Muensterkoetter M."/>
            <person name="Nagy L.G."/>
        </authorList>
    </citation>
    <scope>NUCLEOTIDE SEQUENCE [LARGE SCALE GENOMIC DNA]</scope>
    <source>
        <strain evidence="3">C18/9</strain>
    </source>
</reference>
<keyword evidence="1" id="KW-0732">Signal</keyword>
<evidence type="ECO:0000313" key="3">
    <source>
        <dbReference type="Proteomes" id="UP000219338"/>
    </source>
</evidence>
<dbReference type="EMBL" id="FUEG01000028">
    <property type="protein sequence ID" value="SJL15320.1"/>
    <property type="molecule type" value="Genomic_DNA"/>
</dbReference>
<dbReference type="Pfam" id="PF12296">
    <property type="entry name" value="HsbA"/>
    <property type="match status" value="1"/>
</dbReference>
<feature type="chain" id="PRO_5013057852" description="Cell wall protein" evidence="1">
    <location>
        <begin position="18"/>
        <end position="178"/>
    </location>
</feature>
<feature type="signal peptide" evidence="1">
    <location>
        <begin position="1"/>
        <end position="17"/>
    </location>
</feature>
<dbReference type="Proteomes" id="UP000219338">
    <property type="component" value="Unassembled WGS sequence"/>
</dbReference>
<evidence type="ECO:0000256" key="1">
    <source>
        <dbReference type="SAM" id="SignalP"/>
    </source>
</evidence>
<proteinExistence type="predicted"/>
<accession>A0A284S2T0</accession>
<gene>
    <name evidence="2" type="ORF">ARMOST_18813</name>
</gene>
<protein>
    <recommendedName>
        <fullName evidence="4">Cell wall protein</fullName>
    </recommendedName>
</protein>
<evidence type="ECO:0000313" key="2">
    <source>
        <dbReference type="EMBL" id="SJL15320.1"/>
    </source>
</evidence>
<name>A0A284S2T0_ARMOS</name>
<evidence type="ECO:0008006" key="4">
    <source>
        <dbReference type="Google" id="ProtNLM"/>
    </source>
</evidence>
<dbReference type="OrthoDB" id="2993251at2759"/>
<organism evidence="2 3">
    <name type="scientific">Armillaria ostoyae</name>
    <name type="common">Armillaria root rot fungus</name>
    <dbReference type="NCBI Taxonomy" id="47428"/>
    <lineage>
        <taxon>Eukaryota</taxon>
        <taxon>Fungi</taxon>
        <taxon>Dikarya</taxon>
        <taxon>Basidiomycota</taxon>
        <taxon>Agaricomycotina</taxon>
        <taxon>Agaricomycetes</taxon>
        <taxon>Agaricomycetidae</taxon>
        <taxon>Agaricales</taxon>
        <taxon>Marasmiineae</taxon>
        <taxon>Physalacriaceae</taxon>
        <taxon>Armillaria</taxon>
    </lineage>
</organism>
<sequence>MFSRILVLFPLVTFAVANPLVARSNISALQQDFSAMETTVVDIQNACDKFKATPDQTNAMRFAAATQDLDNEIKKAIPDVPDKVVSDSDGQTICTTLKDFFPKVLSALDYLISAKGSFATAGVPDSAVCSITNSLNGDNSKFIGRLDAACPDSAKECAQDLTDHIVAKAAEVKKAYDC</sequence>
<dbReference type="PANTHER" id="PTHR38123">
    <property type="entry name" value="CELL WALL SERINE-THREONINE-RICH GALACTOMANNOPROTEIN MP1 (AFU_ORTHOLOGUE AFUA_4G03240)"/>
    <property type="match status" value="1"/>
</dbReference>
<dbReference type="PANTHER" id="PTHR38123:SF1">
    <property type="entry name" value="HYDROPHOBIC SURFACE BINDING PROTEIN"/>
    <property type="match status" value="1"/>
</dbReference>